<dbReference type="Gene3D" id="3.90.79.10">
    <property type="entry name" value="Nucleoside Triphosphate Pyrophosphohydrolase"/>
    <property type="match status" value="1"/>
</dbReference>
<comment type="cofactor">
    <cofactor evidence="1">
        <name>Mn(2+)</name>
        <dbReference type="ChEBI" id="CHEBI:29035"/>
    </cofactor>
</comment>
<dbReference type="PANTHER" id="PTHR12318:SF0">
    <property type="entry name" value="ACYL-COENZYME A DIPHOSPHATASE NUDT19"/>
    <property type="match status" value="1"/>
</dbReference>
<evidence type="ECO:0000256" key="3">
    <source>
        <dbReference type="ARBA" id="ARBA00022723"/>
    </source>
</evidence>
<dbReference type="InterPro" id="IPR000086">
    <property type="entry name" value="NUDIX_hydrolase_dom"/>
</dbReference>
<accession>A0A484HI69</accession>
<dbReference type="InterPro" id="IPR015797">
    <property type="entry name" value="NUDIX_hydrolase-like_dom_sf"/>
</dbReference>
<protein>
    <recommendedName>
        <fullName evidence="7">Nudix hydrolase domain-containing protein</fullName>
    </recommendedName>
</protein>
<feature type="domain" description="Nudix hydrolase" evidence="7">
    <location>
        <begin position="11"/>
        <end position="214"/>
    </location>
</feature>
<proteinExistence type="predicted"/>
<dbReference type="CDD" id="cd18870">
    <property type="entry name" value="NUDIX_AcylCoAdiphos_Nudt19"/>
    <property type="match status" value="1"/>
</dbReference>
<evidence type="ECO:0000259" key="7">
    <source>
        <dbReference type="PROSITE" id="PS51462"/>
    </source>
</evidence>
<dbReference type="InterPro" id="IPR039121">
    <property type="entry name" value="NUDT19"/>
</dbReference>
<evidence type="ECO:0000313" key="8">
    <source>
        <dbReference type="EMBL" id="VEN74981.1"/>
    </source>
</evidence>
<comment type="cofactor">
    <cofactor evidence="2">
        <name>Mg(2+)</name>
        <dbReference type="ChEBI" id="CHEBI:18420"/>
    </cofactor>
</comment>
<reference evidence="8" key="1">
    <citation type="submission" date="2019-01" db="EMBL/GenBank/DDBJ databases">
        <authorList>
            <consortium name="Genoscope - CEA"/>
            <person name="William W."/>
        </authorList>
    </citation>
    <scope>NUCLEOTIDE SEQUENCE</scope>
    <source>
        <strain evidence="8">CR-1</strain>
    </source>
</reference>
<keyword evidence="5" id="KW-0460">Magnesium</keyword>
<gene>
    <name evidence="8" type="ORF">EPICR_50262</name>
</gene>
<evidence type="ECO:0000256" key="2">
    <source>
        <dbReference type="ARBA" id="ARBA00001946"/>
    </source>
</evidence>
<evidence type="ECO:0000256" key="5">
    <source>
        <dbReference type="ARBA" id="ARBA00022842"/>
    </source>
</evidence>
<dbReference type="EMBL" id="CAACVI010000045">
    <property type="protein sequence ID" value="VEN74981.1"/>
    <property type="molecule type" value="Genomic_DNA"/>
</dbReference>
<dbReference type="PROSITE" id="PS51462">
    <property type="entry name" value="NUDIX"/>
    <property type="match status" value="1"/>
</dbReference>
<organism evidence="8">
    <name type="scientific">uncultured Desulfobacteraceae bacterium</name>
    <dbReference type="NCBI Taxonomy" id="218296"/>
    <lineage>
        <taxon>Bacteria</taxon>
        <taxon>Pseudomonadati</taxon>
        <taxon>Thermodesulfobacteriota</taxon>
        <taxon>Desulfobacteria</taxon>
        <taxon>Desulfobacterales</taxon>
        <taxon>Desulfobacteraceae</taxon>
        <taxon>environmental samples</taxon>
    </lineage>
</organism>
<name>A0A484HI69_9BACT</name>
<dbReference type="PANTHER" id="PTHR12318">
    <property type="entry name" value="TESTOSTERONE-REGULATED PROTEIN RP2"/>
    <property type="match status" value="1"/>
</dbReference>
<keyword evidence="3" id="KW-0479">Metal-binding</keyword>
<keyword evidence="6" id="KW-0464">Manganese</keyword>
<evidence type="ECO:0000256" key="6">
    <source>
        <dbReference type="ARBA" id="ARBA00023211"/>
    </source>
</evidence>
<dbReference type="SUPFAM" id="SSF55811">
    <property type="entry name" value="Nudix"/>
    <property type="match status" value="1"/>
</dbReference>
<sequence length="301" mass="33753">MSREKKTPAAPRAAATTIFVREKQGKLQTYLLKRNEKSGFMAGKYVFPGGGLDPEDRDSDFWLRRLDMPPEKISERFGGDLSPGEAVAYCVAAVRENFEEAGAFRGSLGALAGDWEALEKARMSGGLSRGWLKKRAAPLSGLPDLSPLFRWSRWITPERMPRRYDTRFFITLVSGDETFSPDLNEAVRGIWIEPENGLSGNLNGDIPLSPPTLLTLHELLSFPSIHELKTAMADRTWGEPILPRLVVSEGGSVILMPWDDMYQDKKEAIETSASRHETLPFGEKISRVRNYDNVWKPVNTL</sequence>
<keyword evidence="4" id="KW-0378">Hydrolase</keyword>
<dbReference type="GO" id="GO:0016818">
    <property type="term" value="F:hydrolase activity, acting on acid anhydrides, in phosphorus-containing anhydrides"/>
    <property type="evidence" value="ECO:0007669"/>
    <property type="project" value="InterPro"/>
</dbReference>
<evidence type="ECO:0000256" key="4">
    <source>
        <dbReference type="ARBA" id="ARBA00022801"/>
    </source>
</evidence>
<dbReference type="GO" id="GO:0046872">
    <property type="term" value="F:metal ion binding"/>
    <property type="evidence" value="ECO:0007669"/>
    <property type="project" value="UniProtKB-KW"/>
</dbReference>
<dbReference type="AlphaFoldDB" id="A0A484HI69"/>
<evidence type="ECO:0000256" key="1">
    <source>
        <dbReference type="ARBA" id="ARBA00001936"/>
    </source>
</evidence>